<proteinExistence type="predicted"/>
<evidence type="ECO:0000256" key="7">
    <source>
        <dbReference type="SAM" id="SignalP"/>
    </source>
</evidence>
<keyword evidence="4 6" id="KW-1015">Disulfide bond</keyword>
<evidence type="ECO:0000256" key="1">
    <source>
        <dbReference type="ARBA" id="ARBA00004613"/>
    </source>
</evidence>
<dbReference type="GO" id="GO:0019957">
    <property type="term" value="F:C-C chemokine binding"/>
    <property type="evidence" value="ECO:0007669"/>
    <property type="project" value="InterPro"/>
</dbReference>
<accession>A0A6M2D672</accession>
<sequence length="134" mass="14713">MAFKTCITVIAVVYAAQIICGAKDEDHSPSSSEGPLSESEYEYDSCLYTILNTSKKNLTLVVNCTMECGDILNNSMPCVNVTYPPLNFSIPSQNYTCTVGDCRNGTCPSNGNNVTCWAEYDKYKGRSSDTFQLQ</sequence>
<organism evidence="8">
    <name type="scientific">Rhipicephalus microplus</name>
    <name type="common">Cattle tick</name>
    <name type="synonym">Boophilus microplus</name>
    <dbReference type="NCBI Taxonomy" id="6941"/>
    <lineage>
        <taxon>Eukaryota</taxon>
        <taxon>Metazoa</taxon>
        <taxon>Ecdysozoa</taxon>
        <taxon>Arthropoda</taxon>
        <taxon>Chelicerata</taxon>
        <taxon>Arachnida</taxon>
        <taxon>Acari</taxon>
        <taxon>Parasitiformes</taxon>
        <taxon>Ixodida</taxon>
        <taxon>Ixodoidea</taxon>
        <taxon>Ixodidae</taxon>
        <taxon>Rhipicephalinae</taxon>
        <taxon>Rhipicephalus</taxon>
        <taxon>Boophilus</taxon>
    </lineage>
</organism>
<feature type="chain" id="PRO_5026935212" description="Evasin" evidence="7">
    <location>
        <begin position="16"/>
        <end position="134"/>
    </location>
</feature>
<dbReference type="OrthoDB" id="10436089at2759"/>
<comment type="subcellular location">
    <subcellularLocation>
        <location evidence="1 6">Secreted</location>
    </subcellularLocation>
</comment>
<reference evidence="8" key="1">
    <citation type="submission" date="2019-09" db="EMBL/GenBank/DDBJ databases">
        <title>Organ-specific transcriptomic study of the physiology of the cattle tick, Rhipicephalus microplus.</title>
        <authorList>
            <person name="Tirloni L."/>
            <person name="Braz G."/>
            <person name="Gandara A.C.P."/>
            <person name="Sabadin G.A."/>
            <person name="da Silva R.M."/>
            <person name="Guizzo M.G."/>
            <person name="Machado J.A."/>
            <person name="Costa E.P."/>
            <person name="Gomes H.F."/>
            <person name="Moraes J."/>
            <person name="Mota M.B.S."/>
            <person name="Mesquita R.D."/>
            <person name="Alvarenga P.H."/>
            <person name="Alves F."/>
            <person name="Seixas A."/>
            <person name="da Fonseca R.N."/>
            <person name="Fogaca A."/>
            <person name="Logullo C."/>
            <person name="Tanaka A."/>
            <person name="Daffre S."/>
            <person name="Termignoni C."/>
            <person name="Vaz I.S.Jr."/>
            <person name="Oliveira P.L."/>
            <person name="Ribeiro J.M."/>
        </authorList>
    </citation>
    <scope>NUCLEOTIDE SEQUENCE</scope>
    <source>
        <strain evidence="8">Porto Alegre</strain>
    </source>
</reference>
<evidence type="ECO:0000256" key="4">
    <source>
        <dbReference type="ARBA" id="ARBA00023157"/>
    </source>
</evidence>
<comment type="function">
    <text evidence="6">Salivary chemokine-binding protein which binds to host chemokines.</text>
</comment>
<dbReference type="VEuPathDB" id="VectorBase:LOC119159963"/>
<name>A0A6M2D672_RHIMP</name>
<dbReference type="EMBL" id="GHWJ01007970">
    <property type="protein sequence ID" value="NOV40707.1"/>
    <property type="molecule type" value="Transcribed_RNA"/>
</dbReference>
<evidence type="ECO:0000313" key="8">
    <source>
        <dbReference type="EMBL" id="NOV40707.1"/>
    </source>
</evidence>
<evidence type="ECO:0000256" key="5">
    <source>
        <dbReference type="ARBA" id="ARBA00023180"/>
    </source>
</evidence>
<dbReference type="AlphaFoldDB" id="A0A6M2D672"/>
<keyword evidence="5 6" id="KW-0325">Glycoprotein</keyword>
<evidence type="ECO:0000256" key="2">
    <source>
        <dbReference type="ARBA" id="ARBA00022525"/>
    </source>
</evidence>
<dbReference type="Pfam" id="PF19429">
    <property type="entry name" value="EVA_Class_A"/>
    <property type="match status" value="1"/>
</dbReference>
<evidence type="ECO:0000256" key="6">
    <source>
        <dbReference type="RuleBase" id="RU369006"/>
    </source>
</evidence>
<dbReference type="Gene3D" id="2.30.130.100">
    <property type="match status" value="1"/>
</dbReference>
<feature type="signal peptide" evidence="7">
    <location>
        <begin position="1"/>
        <end position="15"/>
    </location>
</feature>
<evidence type="ECO:0000256" key="3">
    <source>
        <dbReference type="ARBA" id="ARBA00022729"/>
    </source>
</evidence>
<dbReference type="InterPro" id="IPR045797">
    <property type="entry name" value="EVA_Class_A"/>
</dbReference>
<protein>
    <recommendedName>
        <fullName evidence="6">Evasin</fullName>
    </recommendedName>
</protein>
<keyword evidence="3 6" id="KW-0732">Signal</keyword>
<dbReference type="GO" id="GO:0005576">
    <property type="term" value="C:extracellular region"/>
    <property type="evidence" value="ECO:0007669"/>
    <property type="project" value="UniProtKB-SubCell"/>
</dbReference>
<keyword evidence="2 6" id="KW-0964">Secreted</keyword>